<dbReference type="HOGENOM" id="CLU_110165_2_1_6"/>
<gene>
    <name evidence="3" type="ordered locus">PA14_26980</name>
</gene>
<sequence>MPSMRQLIVFSCCLGLPLAQAAEPVPLGGRPIVTLQRSGGAPVRLTLSDLEALPSETLEAQLPGEANARWQGVRLSLLLRRLDLAPPKRLRVLALNDYSAIIPYSDLDSYQPILAYRRNGAYMAIRERGPLFIIYPMARYPELRNQVYYNRTVWQVSSITLE</sequence>
<dbReference type="InterPro" id="IPR000572">
    <property type="entry name" value="OxRdtase_Mopterin-bd_dom"/>
</dbReference>
<name>A0A0H2ZCV4_PSEAB</name>
<feature type="chain" id="PRO_5030007616" description="Oxidoreductase molybdopterin-binding domain-containing protein" evidence="1">
    <location>
        <begin position="22"/>
        <end position="162"/>
    </location>
</feature>
<feature type="signal peptide" evidence="1">
    <location>
        <begin position="1"/>
        <end position="21"/>
    </location>
</feature>
<evidence type="ECO:0000313" key="4">
    <source>
        <dbReference type="Proteomes" id="UP000000653"/>
    </source>
</evidence>
<dbReference type="Pfam" id="PF00174">
    <property type="entry name" value="Oxidored_molyb"/>
    <property type="match status" value="1"/>
</dbReference>
<proteinExistence type="predicted"/>
<dbReference type="RefSeq" id="WP_003138726.1">
    <property type="nucleotide sequence ID" value="NC_008463.1"/>
</dbReference>
<feature type="domain" description="Oxidoreductase molybdopterin-binding" evidence="2">
    <location>
        <begin position="64"/>
        <end position="136"/>
    </location>
</feature>
<dbReference type="AlphaFoldDB" id="A0A0H2ZCV4"/>
<evidence type="ECO:0000313" key="3">
    <source>
        <dbReference type="EMBL" id="ABJ12108.1"/>
    </source>
</evidence>
<accession>A0A0H2ZCV4</accession>
<dbReference type="BioCyc" id="PAER208963:G1G74-2243-MONOMER"/>
<keyword evidence="1" id="KW-0732">Signal</keyword>
<evidence type="ECO:0000256" key="1">
    <source>
        <dbReference type="SAM" id="SignalP"/>
    </source>
</evidence>
<dbReference type="KEGG" id="pau:PA14_26980"/>
<reference evidence="3 4" key="1">
    <citation type="journal article" date="2006" name="Genome Biol.">
        <title>Genomic analysis reveals that Pseudomonas aeruginosa virulence is combinatorial.</title>
        <authorList>
            <person name="Lee D.G."/>
            <person name="Urbach J.M."/>
            <person name="Wu G."/>
            <person name="Liberati N.T."/>
            <person name="Feinbaum R.L."/>
            <person name="Miyata S."/>
            <person name="Diggins L.T."/>
            <person name="He J."/>
            <person name="Saucier M."/>
            <person name="Deziel E."/>
            <person name="Friedman L."/>
            <person name="Li L."/>
            <person name="Grills G."/>
            <person name="Montgomery K."/>
            <person name="Kucherlapati R."/>
            <person name="Rahme L.G."/>
            <person name="Ausubel F.M."/>
        </authorList>
    </citation>
    <scope>NUCLEOTIDE SEQUENCE [LARGE SCALE GENOMIC DNA]</scope>
    <source>
        <strain evidence="3 4">UCBPP-PA14</strain>
    </source>
</reference>
<dbReference type="Gene3D" id="3.90.420.10">
    <property type="entry name" value="Oxidoreductase, molybdopterin-binding domain"/>
    <property type="match status" value="1"/>
</dbReference>
<evidence type="ECO:0000259" key="2">
    <source>
        <dbReference type="Pfam" id="PF00174"/>
    </source>
</evidence>
<dbReference type="Proteomes" id="UP000000653">
    <property type="component" value="Chromosome"/>
</dbReference>
<organism evidence="3 4">
    <name type="scientific">Pseudomonas aeruginosa (strain UCBPP-PA14)</name>
    <dbReference type="NCBI Taxonomy" id="208963"/>
    <lineage>
        <taxon>Bacteria</taxon>
        <taxon>Pseudomonadati</taxon>
        <taxon>Pseudomonadota</taxon>
        <taxon>Gammaproteobacteria</taxon>
        <taxon>Pseudomonadales</taxon>
        <taxon>Pseudomonadaceae</taxon>
        <taxon>Pseudomonas</taxon>
    </lineage>
</organism>
<protein>
    <recommendedName>
        <fullName evidence="2">Oxidoreductase molybdopterin-binding domain-containing protein</fullName>
    </recommendedName>
</protein>
<dbReference type="InterPro" id="IPR036374">
    <property type="entry name" value="OxRdtase_Mopterin-bd_sf"/>
</dbReference>
<dbReference type="EMBL" id="CP000438">
    <property type="protein sequence ID" value="ABJ12108.1"/>
    <property type="molecule type" value="Genomic_DNA"/>
</dbReference>
<dbReference type="SUPFAM" id="SSF56524">
    <property type="entry name" value="Oxidoreductase molybdopterin-binding domain"/>
    <property type="match status" value="1"/>
</dbReference>